<feature type="compositionally biased region" description="Polar residues" evidence="1">
    <location>
        <begin position="1"/>
        <end position="22"/>
    </location>
</feature>
<dbReference type="PANTHER" id="PTHR45708">
    <property type="entry name" value="ENDOCHITINASE"/>
    <property type="match status" value="1"/>
</dbReference>
<dbReference type="OrthoDB" id="1705245at2759"/>
<dbReference type="AlphaFoldDB" id="A0A3L6RU99"/>
<gene>
    <name evidence="2" type="ORF">C2845_PM11G04660</name>
</gene>
<protein>
    <submittedName>
        <fullName evidence="2">Acidic endochitinase-like</fullName>
    </submittedName>
</protein>
<proteinExistence type="predicted"/>
<dbReference type="STRING" id="4540.A0A3L6RU99"/>
<dbReference type="GO" id="GO:0005576">
    <property type="term" value="C:extracellular region"/>
    <property type="evidence" value="ECO:0007669"/>
    <property type="project" value="TreeGrafter"/>
</dbReference>
<dbReference type="InterPro" id="IPR050542">
    <property type="entry name" value="Glycosyl_Hydrlase18_Chitinase"/>
</dbReference>
<feature type="region of interest" description="Disordered" evidence="1">
    <location>
        <begin position="1"/>
        <end position="27"/>
    </location>
</feature>
<dbReference type="PANTHER" id="PTHR45708:SF19">
    <property type="entry name" value="CHITINASE"/>
    <property type="match status" value="1"/>
</dbReference>
<evidence type="ECO:0000313" key="2">
    <source>
        <dbReference type="EMBL" id="RLN08743.1"/>
    </source>
</evidence>
<reference evidence="3" key="1">
    <citation type="journal article" date="2019" name="Nat. Commun.">
        <title>The genome of broomcorn millet.</title>
        <authorList>
            <person name="Zou C."/>
            <person name="Miki D."/>
            <person name="Li D."/>
            <person name="Tang Q."/>
            <person name="Xiao L."/>
            <person name="Rajput S."/>
            <person name="Deng P."/>
            <person name="Jia W."/>
            <person name="Huang R."/>
            <person name="Zhang M."/>
            <person name="Sun Y."/>
            <person name="Hu J."/>
            <person name="Fu X."/>
            <person name="Schnable P.S."/>
            <person name="Li F."/>
            <person name="Zhang H."/>
            <person name="Feng B."/>
            <person name="Zhu X."/>
            <person name="Liu R."/>
            <person name="Schnable J.C."/>
            <person name="Zhu J.-K."/>
            <person name="Zhang H."/>
        </authorList>
    </citation>
    <scope>NUCLEOTIDE SEQUENCE [LARGE SCALE GENOMIC DNA]</scope>
</reference>
<dbReference type="GO" id="GO:0004568">
    <property type="term" value="F:chitinase activity"/>
    <property type="evidence" value="ECO:0007669"/>
    <property type="project" value="TreeGrafter"/>
</dbReference>
<sequence>MDSIDSTSIAARQPARDSSSPTPRFARHLAPSPLSHARLVAAYLWNSYHGGSSSSRPLGGAVLDSVDFDIELGSAKFWDDLAK</sequence>
<dbReference type="SUPFAM" id="SSF51445">
    <property type="entry name" value="(Trans)glycosidases"/>
    <property type="match status" value="1"/>
</dbReference>
<organism evidence="2 3">
    <name type="scientific">Panicum miliaceum</name>
    <name type="common">Proso millet</name>
    <name type="synonym">Broomcorn millet</name>
    <dbReference type="NCBI Taxonomy" id="4540"/>
    <lineage>
        <taxon>Eukaryota</taxon>
        <taxon>Viridiplantae</taxon>
        <taxon>Streptophyta</taxon>
        <taxon>Embryophyta</taxon>
        <taxon>Tracheophyta</taxon>
        <taxon>Spermatophyta</taxon>
        <taxon>Magnoliopsida</taxon>
        <taxon>Liliopsida</taxon>
        <taxon>Poales</taxon>
        <taxon>Poaceae</taxon>
        <taxon>PACMAD clade</taxon>
        <taxon>Panicoideae</taxon>
        <taxon>Panicodae</taxon>
        <taxon>Paniceae</taxon>
        <taxon>Panicinae</taxon>
        <taxon>Panicum</taxon>
        <taxon>Panicum sect. Panicum</taxon>
    </lineage>
</organism>
<dbReference type="EMBL" id="PQIB02000007">
    <property type="protein sequence ID" value="RLN08743.1"/>
    <property type="molecule type" value="Genomic_DNA"/>
</dbReference>
<evidence type="ECO:0000313" key="3">
    <source>
        <dbReference type="Proteomes" id="UP000275267"/>
    </source>
</evidence>
<accession>A0A3L6RU99</accession>
<comment type="caution">
    <text evidence="2">The sequence shown here is derived from an EMBL/GenBank/DDBJ whole genome shotgun (WGS) entry which is preliminary data.</text>
</comment>
<dbReference type="Proteomes" id="UP000275267">
    <property type="component" value="Unassembled WGS sequence"/>
</dbReference>
<keyword evidence="3" id="KW-1185">Reference proteome</keyword>
<name>A0A3L6RU99_PANMI</name>
<dbReference type="Gene3D" id="3.20.20.80">
    <property type="entry name" value="Glycosidases"/>
    <property type="match status" value="1"/>
</dbReference>
<evidence type="ECO:0000256" key="1">
    <source>
        <dbReference type="SAM" id="MobiDB-lite"/>
    </source>
</evidence>
<dbReference type="InterPro" id="IPR017853">
    <property type="entry name" value="GH"/>
</dbReference>